<evidence type="ECO:0000259" key="1">
    <source>
        <dbReference type="PROSITE" id="PS50943"/>
    </source>
</evidence>
<dbReference type="PANTHER" id="PTHR35010:SF4">
    <property type="entry name" value="BLL5781 PROTEIN"/>
    <property type="match status" value="1"/>
</dbReference>
<dbReference type="SUPFAM" id="SSF47413">
    <property type="entry name" value="lambda repressor-like DNA-binding domains"/>
    <property type="match status" value="1"/>
</dbReference>
<dbReference type="InterPro" id="IPR010982">
    <property type="entry name" value="Lambda_DNA-bd_dom_sf"/>
</dbReference>
<dbReference type="CDD" id="cd00093">
    <property type="entry name" value="HTH_XRE"/>
    <property type="match status" value="1"/>
</dbReference>
<organism evidence="2 3">
    <name type="scientific">Methylobacterium indicum</name>
    <dbReference type="NCBI Taxonomy" id="1775910"/>
    <lineage>
        <taxon>Bacteria</taxon>
        <taxon>Pseudomonadati</taxon>
        <taxon>Pseudomonadota</taxon>
        <taxon>Alphaproteobacteria</taxon>
        <taxon>Hyphomicrobiales</taxon>
        <taxon>Methylobacteriaceae</taxon>
        <taxon>Methylobacterium</taxon>
    </lineage>
</organism>
<dbReference type="AlphaFoldDB" id="A0A8H9C9C3"/>
<evidence type="ECO:0000313" key="3">
    <source>
        <dbReference type="Proteomes" id="UP000663508"/>
    </source>
</evidence>
<dbReference type="InterPro" id="IPR001387">
    <property type="entry name" value="Cro/C1-type_HTH"/>
</dbReference>
<dbReference type="Pfam" id="PF01381">
    <property type="entry name" value="HTH_3"/>
    <property type="match status" value="1"/>
</dbReference>
<dbReference type="RefSeq" id="WP_207180144.1">
    <property type="nucleotide sequence ID" value="NZ_AP024145.1"/>
</dbReference>
<evidence type="ECO:0000313" key="2">
    <source>
        <dbReference type="EMBL" id="BCM87063.1"/>
    </source>
</evidence>
<protein>
    <submittedName>
        <fullName evidence="2">Transcriptional regulator</fullName>
    </submittedName>
</protein>
<dbReference type="InterPro" id="IPR041413">
    <property type="entry name" value="MLTR_LBD"/>
</dbReference>
<dbReference type="Pfam" id="PF17765">
    <property type="entry name" value="MLTR_LBD"/>
    <property type="match status" value="1"/>
</dbReference>
<proteinExistence type="predicted"/>
<dbReference type="Gene3D" id="3.30.450.180">
    <property type="match status" value="1"/>
</dbReference>
<dbReference type="EMBL" id="AP024145">
    <property type="protein sequence ID" value="BCM87063.1"/>
    <property type="molecule type" value="Genomic_DNA"/>
</dbReference>
<sequence length="268" mass="29183">MRAALATNTVGDVLRDWRRRRRFSQLDLALEAEISARHLSFVENGRSAASRDMLLRLAERLGLPLRERNRLLVAGGYAPVFAERPLEQPDMRAALDAVRAVLAAYEPFPALAVDRHWTLVAANDALTPLLAGVAPHLLRPPVNVLALSLSPEGLAPAILNLGEWRRHILERLRRDAATSGDPELDRLHDALQALPAPGGRSQAVHPSDADRIAVPLVLRHPATGRQLSFLSTTTVFGTATDVALSELTLEGFLPADEATRRALTGPSF</sequence>
<gene>
    <name evidence="2" type="ORF">mvi_55240</name>
</gene>
<name>A0A8H9C9C3_9HYPH</name>
<dbReference type="SMART" id="SM00530">
    <property type="entry name" value="HTH_XRE"/>
    <property type="match status" value="1"/>
</dbReference>
<feature type="domain" description="HTH cro/C1-type" evidence="1">
    <location>
        <begin position="14"/>
        <end position="68"/>
    </location>
</feature>
<dbReference type="KEGG" id="mind:mvi_55240"/>
<reference evidence="2" key="1">
    <citation type="submission" date="2020-11" db="EMBL/GenBank/DDBJ databases">
        <title>Complete genome sequence of a novel pathogenic Methylobacterium strain isolated from rice in Vietnam.</title>
        <authorList>
            <person name="Lai K."/>
            <person name="Okazaki S."/>
            <person name="Higashi K."/>
            <person name="Mori H."/>
            <person name="Toyoda A."/>
            <person name="Kurokawa K."/>
        </authorList>
    </citation>
    <scope>NUCLEOTIDE SEQUENCE</scope>
    <source>
        <strain evidence="2">VL1</strain>
    </source>
</reference>
<dbReference type="PANTHER" id="PTHR35010">
    <property type="entry name" value="BLL4672 PROTEIN-RELATED"/>
    <property type="match status" value="1"/>
</dbReference>
<dbReference type="PROSITE" id="PS50943">
    <property type="entry name" value="HTH_CROC1"/>
    <property type="match status" value="1"/>
</dbReference>
<accession>A0A8H9C9C3</accession>
<dbReference type="Proteomes" id="UP000663508">
    <property type="component" value="Chromosome"/>
</dbReference>
<dbReference type="GO" id="GO:0003677">
    <property type="term" value="F:DNA binding"/>
    <property type="evidence" value="ECO:0007669"/>
    <property type="project" value="InterPro"/>
</dbReference>
<dbReference type="Gene3D" id="1.10.260.40">
    <property type="entry name" value="lambda repressor-like DNA-binding domains"/>
    <property type="match status" value="1"/>
</dbReference>